<evidence type="ECO:0000313" key="13">
    <source>
        <dbReference type="Proteomes" id="UP000515135"/>
    </source>
</evidence>
<feature type="disulfide bond" evidence="9">
    <location>
        <begin position="115"/>
        <end position="139"/>
    </location>
</feature>
<evidence type="ECO:0000256" key="7">
    <source>
        <dbReference type="ARBA" id="ARBA00022782"/>
    </source>
</evidence>
<feature type="domain" description="NTR" evidence="12">
    <location>
        <begin position="173"/>
        <end position="300"/>
    </location>
</feature>
<dbReference type="OrthoDB" id="5985572at2759"/>
<dbReference type="SUPFAM" id="SSF50242">
    <property type="entry name" value="TIMP-like"/>
    <property type="match status" value="1"/>
</dbReference>
<evidence type="ECO:0000259" key="11">
    <source>
        <dbReference type="PROSITE" id="PS50038"/>
    </source>
</evidence>
<comment type="subcellular location">
    <subcellularLocation>
        <location evidence="1">Secreted</location>
    </subcellularLocation>
</comment>
<keyword evidence="13" id="KW-1185">Reference proteome</keyword>
<organism evidence="13 15">
    <name type="scientific">Branchiostoma belcheri</name>
    <name type="common">Amphioxus</name>
    <dbReference type="NCBI Taxonomy" id="7741"/>
    <lineage>
        <taxon>Eukaryota</taxon>
        <taxon>Metazoa</taxon>
        <taxon>Chordata</taxon>
        <taxon>Cephalochordata</taxon>
        <taxon>Leptocardii</taxon>
        <taxon>Amphioxiformes</taxon>
        <taxon>Branchiostomatidae</taxon>
        <taxon>Branchiostoma</taxon>
    </lineage>
</organism>
<evidence type="ECO:0000313" key="14">
    <source>
        <dbReference type="RefSeq" id="XP_019634479.1"/>
    </source>
</evidence>
<keyword evidence="7" id="KW-0221">Differentiation</keyword>
<gene>
    <name evidence="14 15" type="primary">LOC109477586</name>
</gene>
<dbReference type="InterPro" id="IPR015526">
    <property type="entry name" value="Frizzled/SFRP"/>
</dbReference>
<sequence length="300" mass="33930">MDARMLVVVPLVLAAVPLCWGMGTPYGYSYMYVSDQPRKCVQIPPTLVLCDQLAYNEMRLPNLLGHENLDEVQEQARSWVPLLAQRCHPDTKLFLCSLFTPVCLEQDIFPCRSLCEGVRDSCAPVMAQHGFPWPKMLKCDKYPPDNDMCIKSQTTPGPYDPRRPKPAQHPGSCIVCLEEGDDRDSDFCSSDVVLRVRVEEKHFDDGDLVFTTKKKVRVFHASEALGGGRRRLNIPVADMEFRVIGGEKCACSALARRKPGQLLLSARRDGSKFFVTSVRKWQKGDKAFKKLLRSMRDMNC</sequence>
<feature type="signal peptide" evidence="10">
    <location>
        <begin position="1"/>
        <end position="21"/>
    </location>
</feature>
<evidence type="ECO:0000256" key="1">
    <source>
        <dbReference type="ARBA" id="ARBA00004613"/>
    </source>
</evidence>
<dbReference type="InterPro" id="IPR001134">
    <property type="entry name" value="Netrin_domain"/>
</dbReference>
<evidence type="ECO:0000313" key="15">
    <source>
        <dbReference type="RefSeq" id="XP_019634480.1"/>
    </source>
</evidence>
<dbReference type="GO" id="GO:0060070">
    <property type="term" value="P:canonical Wnt signaling pathway"/>
    <property type="evidence" value="ECO:0007669"/>
    <property type="project" value="TreeGrafter"/>
</dbReference>
<dbReference type="InterPro" id="IPR036790">
    <property type="entry name" value="Frizzled_dom_sf"/>
</dbReference>
<dbReference type="InterPro" id="IPR020067">
    <property type="entry name" value="Frizzled_dom"/>
</dbReference>
<keyword evidence="4" id="KW-0964">Secreted</keyword>
<evidence type="ECO:0000256" key="3">
    <source>
        <dbReference type="ARBA" id="ARBA00022473"/>
    </source>
</evidence>
<dbReference type="PROSITE" id="PS50189">
    <property type="entry name" value="NTR"/>
    <property type="match status" value="1"/>
</dbReference>
<dbReference type="GO" id="GO:0017147">
    <property type="term" value="F:Wnt-protein binding"/>
    <property type="evidence" value="ECO:0007669"/>
    <property type="project" value="TreeGrafter"/>
</dbReference>
<feature type="domain" description="FZ" evidence="11">
    <location>
        <begin position="35"/>
        <end position="152"/>
    </location>
</feature>
<feature type="chain" id="PRO_5044647601" evidence="10">
    <location>
        <begin position="22"/>
        <end position="300"/>
    </location>
</feature>
<evidence type="ECO:0000256" key="9">
    <source>
        <dbReference type="PROSITE-ProRule" id="PRU00090"/>
    </source>
</evidence>
<dbReference type="PANTHER" id="PTHR11309:SF148">
    <property type="entry name" value="SECRETED FRIZZLED-RELATED PROTEIN 1"/>
    <property type="match status" value="1"/>
</dbReference>
<accession>A0A6P4YYN8</accession>
<proteinExistence type="inferred from homology"/>
<dbReference type="SUPFAM" id="SSF63501">
    <property type="entry name" value="Frizzled cysteine-rich domain"/>
    <property type="match status" value="1"/>
</dbReference>
<dbReference type="GO" id="GO:0005615">
    <property type="term" value="C:extracellular space"/>
    <property type="evidence" value="ECO:0007669"/>
    <property type="project" value="TreeGrafter"/>
</dbReference>
<dbReference type="AlphaFoldDB" id="A0A6P4YYN8"/>
<dbReference type="Proteomes" id="UP000515135">
    <property type="component" value="Unplaced"/>
</dbReference>
<reference evidence="14 15" key="1">
    <citation type="submission" date="2025-04" db="UniProtKB">
        <authorList>
            <consortium name="RefSeq"/>
        </authorList>
    </citation>
    <scope>IDENTIFICATION</scope>
    <source>
        <tissue evidence="14 15">Gonad</tissue>
    </source>
</reference>
<dbReference type="KEGG" id="bbel:109477586"/>
<keyword evidence="5" id="KW-0879">Wnt signaling pathway</keyword>
<dbReference type="InterPro" id="IPR008993">
    <property type="entry name" value="TIMP-like_OB-fold"/>
</dbReference>
<evidence type="ECO:0000259" key="12">
    <source>
        <dbReference type="PROSITE" id="PS50189"/>
    </source>
</evidence>
<dbReference type="GO" id="GO:0030154">
    <property type="term" value="P:cell differentiation"/>
    <property type="evidence" value="ECO:0007669"/>
    <property type="project" value="UniProtKB-KW"/>
</dbReference>
<dbReference type="Pfam" id="PF01392">
    <property type="entry name" value="Fz"/>
    <property type="match status" value="1"/>
</dbReference>
<evidence type="ECO:0000256" key="8">
    <source>
        <dbReference type="ARBA" id="ARBA00023157"/>
    </source>
</evidence>
<name>A0A6P4YYN8_BRABE</name>
<dbReference type="RefSeq" id="XP_019634479.1">
    <property type="nucleotide sequence ID" value="XM_019778920.1"/>
</dbReference>
<dbReference type="FunFam" id="1.10.2000.10:FF:000001">
    <property type="entry name" value="secreted frizzled-related protein 2"/>
    <property type="match status" value="1"/>
</dbReference>
<evidence type="ECO:0000256" key="10">
    <source>
        <dbReference type="SAM" id="SignalP"/>
    </source>
</evidence>
<feature type="disulfide bond" evidence="9">
    <location>
        <begin position="50"/>
        <end position="96"/>
    </location>
</feature>
<dbReference type="SMART" id="SM00063">
    <property type="entry name" value="FRI"/>
    <property type="match status" value="1"/>
</dbReference>
<evidence type="ECO:0000256" key="6">
    <source>
        <dbReference type="ARBA" id="ARBA00022729"/>
    </source>
</evidence>
<evidence type="ECO:0000256" key="4">
    <source>
        <dbReference type="ARBA" id="ARBA00022525"/>
    </source>
</evidence>
<dbReference type="PROSITE" id="PS50038">
    <property type="entry name" value="FZ"/>
    <property type="match status" value="1"/>
</dbReference>
<dbReference type="RefSeq" id="XP_019634480.1">
    <property type="nucleotide sequence ID" value="XM_019778921.1"/>
</dbReference>
<comment type="similarity">
    <text evidence="2">Belongs to the secreted frizzled-related protein (sFRP) family.</text>
</comment>
<dbReference type="PANTHER" id="PTHR11309">
    <property type="entry name" value="FRIZZLED"/>
    <property type="match status" value="1"/>
</dbReference>
<evidence type="ECO:0000256" key="2">
    <source>
        <dbReference type="ARBA" id="ARBA00010054"/>
    </source>
</evidence>
<comment type="caution">
    <text evidence="9">Lacks conserved residue(s) required for the propagation of feature annotation.</text>
</comment>
<keyword evidence="8 9" id="KW-1015">Disulfide bond</keyword>
<dbReference type="Gene3D" id="1.10.2000.10">
    <property type="entry name" value="Frizzled cysteine-rich domain"/>
    <property type="match status" value="1"/>
</dbReference>
<protein>
    <submittedName>
        <fullName evidence="14">Secreted frizzled-related protein 2-like isoform X1</fullName>
    </submittedName>
    <submittedName>
        <fullName evidence="15">Secreted frizzled-related protein 2-like isoform X2</fullName>
    </submittedName>
</protein>
<evidence type="ECO:0000256" key="5">
    <source>
        <dbReference type="ARBA" id="ARBA00022687"/>
    </source>
</evidence>
<keyword evidence="6 10" id="KW-0732">Signal</keyword>
<dbReference type="GeneID" id="109477586"/>
<dbReference type="GO" id="GO:0035567">
    <property type="term" value="P:non-canonical Wnt signaling pathway"/>
    <property type="evidence" value="ECO:0007669"/>
    <property type="project" value="TreeGrafter"/>
</dbReference>
<keyword evidence="3" id="KW-0217">Developmental protein</keyword>